<proteinExistence type="predicted"/>
<evidence type="ECO:0000313" key="3">
    <source>
        <dbReference type="Proteomes" id="UP001454036"/>
    </source>
</evidence>
<dbReference type="AlphaFoldDB" id="A0AAV3S3L2"/>
<evidence type="ECO:0000313" key="2">
    <source>
        <dbReference type="EMBL" id="GAA0186791.1"/>
    </source>
</evidence>
<name>A0AAV3S3L2_LITER</name>
<keyword evidence="3" id="KW-1185">Reference proteome</keyword>
<accession>A0AAV3S3L2</accession>
<dbReference type="EMBL" id="BAABME010014041">
    <property type="protein sequence ID" value="GAA0186791.1"/>
    <property type="molecule type" value="Genomic_DNA"/>
</dbReference>
<evidence type="ECO:0000259" key="1">
    <source>
        <dbReference type="Pfam" id="PF24626"/>
    </source>
</evidence>
<reference evidence="2 3" key="1">
    <citation type="submission" date="2024-01" db="EMBL/GenBank/DDBJ databases">
        <title>The complete chloroplast genome sequence of Lithospermum erythrorhizon: insights into the phylogenetic relationship among Boraginaceae species and the maternal lineages of purple gromwells.</title>
        <authorList>
            <person name="Okada T."/>
            <person name="Watanabe K."/>
        </authorList>
    </citation>
    <scope>NUCLEOTIDE SEQUENCE [LARGE SCALE GENOMIC DNA]</scope>
</reference>
<gene>
    <name evidence="2" type="ORF">LIER_34079</name>
</gene>
<comment type="caution">
    <text evidence="2">The sequence shown here is derived from an EMBL/GenBank/DDBJ whole genome shotgun (WGS) entry which is preliminary data.</text>
</comment>
<sequence>MNWVIEPFINAEKKHLMARTYNRRVKNKQFKVGDLVLRLYSITHPKKKDKLSPKWKGPYRISCMLGPSTYEIKTMNGDAIPCTWHVSYLSKYYS</sequence>
<dbReference type="Proteomes" id="UP001454036">
    <property type="component" value="Unassembled WGS sequence"/>
</dbReference>
<dbReference type="Pfam" id="PF24626">
    <property type="entry name" value="SH3_Tf2-1"/>
    <property type="match status" value="1"/>
</dbReference>
<feature type="domain" description="Tf2-1-like SH3-like" evidence="1">
    <location>
        <begin position="34"/>
        <end position="93"/>
    </location>
</feature>
<protein>
    <recommendedName>
        <fullName evidence="1">Tf2-1-like SH3-like domain-containing protein</fullName>
    </recommendedName>
</protein>
<dbReference type="InterPro" id="IPR056924">
    <property type="entry name" value="SH3_Tf2-1"/>
</dbReference>
<organism evidence="2 3">
    <name type="scientific">Lithospermum erythrorhizon</name>
    <name type="common">Purple gromwell</name>
    <name type="synonym">Lithospermum officinale var. erythrorhizon</name>
    <dbReference type="NCBI Taxonomy" id="34254"/>
    <lineage>
        <taxon>Eukaryota</taxon>
        <taxon>Viridiplantae</taxon>
        <taxon>Streptophyta</taxon>
        <taxon>Embryophyta</taxon>
        <taxon>Tracheophyta</taxon>
        <taxon>Spermatophyta</taxon>
        <taxon>Magnoliopsida</taxon>
        <taxon>eudicotyledons</taxon>
        <taxon>Gunneridae</taxon>
        <taxon>Pentapetalae</taxon>
        <taxon>asterids</taxon>
        <taxon>lamiids</taxon>
        <taxon>Boraginales</taxon>
        <taxon>Boraginaceae</taxon>
        <taxon>Boraginoideae</taxon>
        <taxon>Lithospermeae</taxon>
        <taxon>Lithospermum</taxon>
    </lineage>
</organism>